<comment type="caution">
    <text evidence="1">The sequence shown here is derived from an EMBL/GenBank/DDBJ whole genome shotgun (WGS) entry which is preliminary data.</text>
</comment>
<name>A0A8J2PRG8_9HEXA</name>
<reference evidence="1" key="1">
    <citation type="submission" date="2021-06" db="EMBL/GenBank/DDBJ databases">
        <authorList>
            <person name="Hodson N. C."/>
            <person name="Mongue J. A."/>
            <person name="Jaron S. K."/>
        </authorList>
    </citation>
    <scope>NUCLEOTIDE SEQUENCE</scope>
</reference>
<accession>A0A8J2PRG8</accession>
<protein>
    <submittedName>
        <fullName evidence="1">Uncharacterized protein</fullName>
    </submittedName>
</protein>
<sequence length="14" mass="1843">CNIYLIFIIRQWNF</sequence>
<dbReference type="EMBL" id="CAJVCH010533719">
    <property type="protein sequence ID" value="CAG7824711.1"/>
    <property type="molecule type" value="Genomic_DNA"/>
</dbReference>
<dbReference type="Proteomes" id="UP000708208">
    <property type="component" value="Unassembled WGS sequence"/>
</dbReference>
<feature type="non-terminal residue" evidence="1">
    <location>
        <position position="1"/>
    </location>
</feature>
<organism evidence="1 2">
    <name type="scientific">Allacma fusca</name>
    <dbReference type="NCBI Taxonomy" id="39272"/>
    <lineage>
        <taxon>Eukaryota</taxon>
        <taxon>Metazoa</taxon>
        <taxon>Ecdysozoa</taxon>
        <taxon>Arthropoda</taxon>
        <taxon>Hexapoda</taxon>
        <taxon>Collembola</taxon>
        <taxon>Symphypleona</taxon>
        <taxon>Sminthuridae</taxon>
        <taxon>Allacma</taxon>
    </lineage>
</organism>
<evidence type="ECO:0000313" key="1">
    <source>
        <dbReference type="EMBL" id="CAG7824711.1"/>
    </source>
</evidence>
<evidence type="ECO:0000313" key="2">
    <source>
        <dbReference type="Proteomes" id="UP000708208"/>
    </source>
</evidence>
<proteinExistence type="predicted"/>
<keyword evidence="2" id="KW-1185">Reference proteome</keyword>
<gene>
    <name evidence="1" type="ORF">AFUS01_LOCUS34855</name>
</gene>